<dbReference type="KEGG" id="geo:Geob_2188"/>
<keyword evidence="4" id="KW-1185">Reference proteome</keyword>
<dbReference type="OrthoDB" id="117888at2"/>
<dbReference type="RefSeq" id="WP_012647271.1">
    <property type="nucleotide sequence ID" value="NC_011979.1"/>
</dbReference>
<evidence type="ECO:0000313" key="4">
    <source>
        <dbReference type="Proteomes" id="UP000007721"/>
    </source>
</evidence>
<dbReference type="InterPro" id="IPR024467">
    <property type="entry name" value="Xre/MbcA/ParS-like_toxin-bd"/>
</dbReference>
<sequence>MPQAALDNHRVDLSVPEARGKMAKLITRLFDLWDISTSDQLNLLGLSETSRSLLSKYRRGEPLPPSRDVQDRVGWLLAIHKALRLLYPQNEELRYSWVTRRNLAFNNMKPLDLMLDEGIIGIAKVSRYLDLVRGM</sequence>
<dbReference type="GO" id="GO:0003677">
    <property type="term" value="F:DNA binding"/>
    <property type="evidence" value="ECO:0007669"/>
    <property type="project" value="InterPro"/>
</dbReference>
<name>B9M9H0_GEODF</name>
<protein>
    <submittedName>
        <fullName evidence="3">Uncharacterized protein</fullName>
    </submittedName>
</protein>
<accession>B9M9H0</accession>
<dbReference type="AlphaFoldDB" id="B9M9H0"/>
<evidence type="ECO:0000313" key="3">
    <source>
        <dbReference type="EMBL" id="ACM20542.1"/>
    </source>
</evidence>
<dbReference type="EMBL" id="CP001390">
    <property type="protein sequence ID" value="ACM20542.1"/>
    <property type="molecule type" value="Genomic_DNA"/>
</dbReference>
<organism evidence="3 4">
    <name type="scientific">Geotalea daltonii (strain DSM 22248 / JCM 15807 / FRC-32)</name>
    <name type="common">Geobacter daltonii</name>
    <dbReference type="NCBI Taxonomy" id="316067"/>
    <lineage>
        <taxon>Bacteria</taxon>
        <taxon>Pseudomonadati</taxon>
        <taxon>Thermodesulfobacteriota</taxon>
        <taxon>Desulfuromonadia</taxon>
        <taxon>Geobacterales</taxon>
        <taxon>Geobacteraceae</taxon>
        <taxon>Geotalea</taxon>
    </lineage>
</organism>
<dbReference type="Pfam" id="PF20432">
    <property type="entry name" value="Xre-like-HTH"/>
    <property type="match status" value="1"/>
</dbReference>
<dbReference type="eggNOG" id="ENOG5030ZYM">
    <property type="taxonomic scope" value="Bacteria"/>
</dbReference>
<dbReference type="Proteomes" id="UP000007721">
    <property type="component" value="Chromosome"/>
</dbReference>
<evidence type="ECO:0000259" key="2">
    <source>
        <dbReference type="Pfam" id="PF20432"/>
    </source>
</evidence>
<dbReference type="Pfam" id="PF09722">
    <property type="entry name" value="Xre_MbcA_ParS_C"/>
    <property type="match status" value="1"/>
</dbReference>
<proteinExistence type="predicted"/>
<evidence type="ECO:0000259" key="1">
    <source>
        <dbReference type="Pfam" id="PF09722"/>
    </source>
</evidence>
<dbReference type="STRING" id="316067.Geob_2188"/>
<gene>
    <name evidence="3" type="ordered locus">Geob_2188</name>
</gene>
<feature type="domain" description="Antitoxin Xre/MbcA/ParS-like toxin-binding" evidence="1">
    <location>
        <begin position="82"/>
        <end position="133"/>
    </location>
</feature>
<dbReference type="HOGENOM" id="CLU_123925_2_0_7"/>
<dbReference type="InterPro" id="IPR046847">
    <property type="entry name" value="Xre-like_HTH"/>
</dbReference>
<reference evidence="3 4" key="1">
    <citation type="submission" date="2009-01" db="EMBL/GenBank/DDBJ databases">
        <title>Complete sequence of Geobacter sp. FRC-32.</title>
        <authorList>
            <consortium name="US DOE Joint Genome Institute"/>
            <person name="Lucas S."/>
            <person name="Copeland A."/>
            <person name="Lapidus A."/>
            <person name="Glavina del Rio T."/>
            <person name="Dalin E."/>
            <person name="Tice H."/>
            <person name="Bruce D."/>
            <person name="Goodwin L."/>
            <person name="Pitluck S."/>
            <person name="Saunders E."/>
            <person name="Brettin T."/>
            <person name="Detter J.C."/>
            <person name="Han C."/>
            <person name="Larimer F."/>
            <person name="Land M."/>
            <person name="Hauser L."/>
            <person name="Kyrpides N."/>
            <person name="Ovchinnikova G."/>
            <person name="Kostka J."/>
            <person name="Richardson P."/>
        </authorList>
    </citation>
    <scope>NUCLEOTIDE SEQUENCE [LARGE SCALE GENOMIC DNA]</scope>
    <source>
        <strain evidence="4">DSM 22248 / JCM 15807 / FRC-32</strain>
    </source>
</reference>
<feature type="domain" description="Antitoxin Xre-like helix-turn-helix" evidence="2">
    <location>
        <begin position="16"/>
        <end position="77"/>
    </location>
</feature>